<evidence type="ECO:0008006" key="4">
    <source>
        <dbReference type="Google" id="ProtNLM"/>
    </source>
</evidence>
<sequence>MSGILESMECTEVEKVNLATRFFRGDACNWWEGAKAYMIASQVEMNWVNFKRLFIAHYISDNDDDALIEAWKMKKYRFDLRVDIAHDVSMQPIENFGDLVQKSYRAEAGLRDIRKEIGEFNQRMKDTGKYNSQLKPKSSPNKGKHNYSSRSPRNCPDCGLPTSSQAISRMNVQ</sequence>
<feature type="compositionally biased region" description="Polar residues" evidence="1">
    <location>
        <begin position="129"/>
        <end position="141"/>
    </location>
</feature>
<feature type="region of interest" description="Disordered" evidence="1">
    <location>
        <begin position="127"/>
        <end position="173"/>
    </location>
</feature>
<comment type="caution">
    <text evidence="2">The sequence shown here is derived from an EMBL/GenBank/DDBJ whole genome shotgun (WGS) entry which is preliminary data.</text>
</comment>
<dbReference type="Proteomes" id="UP000265520">
    <property type="component" value="Unassembled WGS sequence"/>
</dbReference>
<dbReference type="AlphaFoldDB" id="A0A392PV86"/>
<accession>A0A392PV86</accession>
<keyword evidence="3" id="KW-1185">Reference proteome</keyword>
<organism evidence="2 3">
    <name type="scientific">Trifolium medium</name>
    <dbReference type="NCBI Taxonomy" id="97028"/>
    <lineage>
        <taxon>Eukaryota</taxon>
        <taxon>Viridiplantae</taxon>
        <taxon>Streptophyta</taxon>
        <taxon>Embryophyta</taxon>
        <taxon>Tracheophyta</taxon>
        <taxon>Spermatophyta</taxon>
        <taxon>Magnoliopsida</taxon>
        <taxon>eudicotyledons</taxon>
        <taxon>Gunneridae</taxon>
        <taxon>Pentapetalae</taxon>
        <taxon>rosids</taxon>
        <taxon>fabids</taxon>
        <taxon>Fabales</taxon>
        <taxon>Fabaceae</taxon>
        <taxon>Papilionoideae</taxon>
        <taxon>50 kb inversion clade</taxon>
        <taxon>NPAAA clade</taxon>
        <taxon>Hologalegina</taxon>
        <taxon>IRL clade</taxon>
        <taxon>Trifolieae</taxon>
        <taxon>Trifolium</taxon>
    </lineage>
</organism>
<name>A0A392PV86_9FABA</name>
<evidence type="ECO:0000313" key="3">
    <source>
        <dbReference type="Proteomes" id="UP000265520"/>
    </source>
</evidence>
<evidence type="ECO:0000313" key="2">
    <source>
        <dbReference type="EMBL" id="MCI15360.1"/>
    </source>
</evidence>
<feature type="compositionally biased region" description="Polar residues" evidence="1">
    <location>
        <begin position="161"/>
        <end position="173"/>
    </location>
</feature>
<proteinExistence type="predicted"/>
<reference evidence="2 3" key="1">
    <citation type="journal article" date="2018" name="Front. Plant Sci.">
        <title>Red Clover (Trifolium pratense) and Zigzag Clover (T. medium) - A Picture of Genomic Similarities and Differences.</title>
        <authorList>
            <person name="Dluhosova J."/>
            <person name="Istvanek J."/>
            <person name="Nedelnik J."/>
            <person name="Repkova J."/>
        </authorList>
    </citation>
    <scope>NUCLEOTIDE SEQUENCE [LARGE SCALE GENOMIC DNA]</scope>
    <source>
        <strain evidence="3">cv. 10/8</strain>
        <tissue evidence="2">Leaf</tissue>
    </source>
</reference>
<dbReference type="EMBL" id="LXQA010096116">
    <property type="protein sequence ID" value="MCI15360.1"/>
    <property type="molecule type" value="Genomic_DNA"/>
</dbReference>
<evidence type="ECO:0000256" key="1">
    <source>
        <dbReference type="SAM" id="MobiDB-lite"/>
    </source>
</evidence>
<protein>
    <recommendedName>
        <fullName evidence="4">Retrotransposon gag domain-containing protein</fullName>
    </recommendedName>
</protein>